<name>A0A2X0MTG5_9BASI</name>
<dbReference type="EMBL" id="FQNC01000041">
    <property type="protein sequence ID" value="SGY32860.1"/>
    <property type="molecule type" value="Genomic_DNA"/>
</dbReference>
<keyword evidence="2" id="KW-0479">Metal-binding</keyword>
<dbReference type="GO" id="GO:0005634">
    <property type="term" value="C:nucleus"/>
    <property type="evidence" value="ECO:0007669"/>
    <property type="project" value="UniProtKB-SubCell"/>
</dbReference>
<dbReference type="AlphaFoldDB" id="A0A2X0MTG5"/>
<evidence type="ECO:0000313" key="8">
    <source>
        <dbReference type="EMBL" id="SGY32860.1"/>
    </source>
</evidence>
<keyword evidence="9" id="KW-1185">Reference proteome</keyword>
<protein>
    <submittedName>
        <fullName evidence="8">BQ5605_C002g01417 protein</fullName>
    </submittedName>
</protein>
<dbReference type="SUPFAM" id="SSF57701">
    <property type="entry name" value="Zn2/Cys6 DNA-binding domain"/>
    <property type="match status" value="1"/>
</dbReference>
<keyword evidence="5" id="KW-0539">Nucleus</keyword>
<feature type="compositionally biased region" description="Basic and acidic residues" evidence="6">
    <location>
        <begin position="661"/>
        <end position="673"/>
    </location>
</feature>
<dbReference type="InterPro" id="IPR036864">
    <property type="entry name" value="Zn2-C6_fun-type_DNA-bd_sf"/>
</dbReference>
<evidence type="ECO:0000256" key="1">
    <source>
        <dbReference type="ARBA" id="ARBA00004123"/>
    </source>
</evidence>
<evidence type="ECO:0000313" key="9">
    <source>
        <dbReference type="Proteomes" id="UP000249464"/>
    </source>
</evidence>
<dbReference type="GO" id="GO:0000981">
    <property type="term" value="F:DNA-binding transcription factor activity, RNA polymerase II-specific"/>
    <property type="evidence" value="ECO:0007669"/>
    <property type="project" value="InterPro"/>
</dbReference>
<dbReference type="PANTHER" id="PTHR47338:SF20">
    <property type="entry name" value="ZN(II)2CYS6 TRANSCRIPTION FACTOR (EUROFUNG)"/>
    <property type="match status" value="1"/>
</dbReference>
<keyword evidence="3" id="KW-0805">Transcription regulation</keyword>
<dbReference type="Pfam" id="PF00172">
    <property type="entry name" value="Zn_clus"/>
    <property type="match status" value="1"/>
</dbReference>
<proteinExistence type="predicted"/>
<gene>
    <name evidence="8" type="primary">BQ5605_C002g01417</name>
    <name evidence="8" type="ORF">BQ5605_C002G01417</name>
</gene>
<dbReference type="Proteomes" id="UP000249464">
    <property type="component" value="Unassembled WGS sequence"/>
</dbReference>
<evidence type="ECO:0000259" key="7">
    <source>
        <dbReference type="PROSITE" id="PS50048"/>
    </source>
</evidence>
<feature type="compositionally biased region" description="Polar residues" evidence="6">
    <location>
        <begin position="18"/>
        <end position="27"/>
    </location>
</feature>
<dbReference type="PANTHER" id="PTHR47338">
    <property type="entry name" value="ZN(II)2CYS6 TRANSCRIPTION FACTOR (EUROFUNG)-RELATED"/>
    <property type="match status" value="1"/>
</dbReference>
<dbReference type="CDD" id="cd00067">
    <property type="entry name" value="GAL4"/>
    <property type="match status" value="1"/>
</dbReference>
<feature type="compositionally biased region" description="Basic and acidic residues" evidence="6">
    <location>
        <begin position="1"/>
        <end position="11"/>
    </location>
</feature>
<accession>A0A2X0MTG5</accession>
<evidence type="ECO:0000256" key="4">
    <source>
        <dbReference type="ARBA" id="ARBA00023163"/>
    </source>
</evidence>
<keyword evidence="4" id="KW-0804">Transcription</keyword>
<dbReference type="Gene3D" id="4.10.240.10">
    <property type="entry name" value="Zn(2)-C6 fungal-type DNA-binding domain"/>
    <property type="match status" value="1"/>
</dbReference>
<dbReference type="SMART" id="SM00066">
    <property type="entry name" value="GAL4"/>
    <property type="match status" value="1"/>
</dbReference>
<feature type="compositionally biased region" description="Low complexity" evidence="6">
    <location>
        <begin position="28"/>
        <end position="49"/>
    </location>
</feature>
<evidence type="ECO:0000256" key="6">
    <source>
        <dbReference type="SAM" id="MobiDB-lite"/>
    </source>
</evidence>
<dbReference type="InterPro" id="IPR001138">
    <property type="entry name" value="Zn2Cys6_DnaBD"/>
</dbReference>
<sequence length="696" mass="78003">MQRDQTHHEPMVRPGPEGSNTRTQAAPNSTALSALSSYSSSNPPVSQHSIPAAVHAAPRPSSKPGADAAQETPKAEKSCRGCRQRKVKCDRQWPKCGRCTERALDCQFSNLVPANFARTIDHDALVSQLEKRIQSLESELVAQSFFLPAAADLCSSISTTFAANAASPEVALRFLSQREEDEERLAKVKRKSGTAFDDHSDLDNGPTPGSLSLEVRLAKPTLQRSFALHLLDAFFDSCCSNLPIFRPFLIRKSHLYRQIDDLDPPSRVAVATFCALGVRATPHSGLLGIPEVDPSDSRAMIVSGVRREQTYKALHAEAMELSDRLEIAHDPSQPALEALMVQMQALMWQELIPRRSRSMVRSALGMFKDLGEQRAALVKSIGLPLLAGDAITSAYGRRACLVTEADLSEYFSGLVLPDLEYDQLQSMIAVRLRPGEEPNHMQLSSASMVIWRWLIACQREFNRIASLHTVHYSMITSEIMMLWTALDQIHSAIQDFQSLLMGLRGLPPGCEADGCSSMHLRYVTRLDREVDDLTWLIQSLISERMQGHHGSHDDLSGEWLLESERRVRRGLKLAAFYFELYSISVSPNQTWYLCWQLELMPRWTSIAVQRYGEEGGPITPDDELTETELDWIEKGLRVAAYYHPVAERRLVEMQSIRRPPRRDSAPSRATQDRPDLLLEEAMRRTIMSTAMPFPTS</sequence>
<dbReference type="InterPro" id="IPR050815">
    <property type="entry name" value="TF_fung"/>
</dbReference>
<reference evidence="8 9" key="1">
    <citation type="submission" date="2016-11" db="EMBL/GenBank/DDBJ databases">
        <authorList>
            <person name="Jaros S."/>
            <person name="Januszkiewicz K."/>
            <person name="Wedrychowicz H."/>
        </authorList>
    </citation>
    <scope>NUCLEOTIDE SEQUENCE [LARGE SCALE GENOMIC DNA]</scope>
</reference>
<dbReference type="GO" id="GO:0008270">
    <property type="term" value="F:zinc ion binding"/>
    <property type="evidence" value="ECO:0007669"/>
    <property type="project" value="InterPro"/>
</dbReference>
<feature type="region of interest" description="Disordered" evidence="6">
    <location>
        <begin position="653"/>
        <end position="673"/>
    </location>
</feature>
<comment type="subcellular location">
    <subcellularLocation>
        <location evidence="1">Nucleus</location>
    </subcellularLocation>
</comment>
<dbReference type="PROSITE" id="PS00463">
    <property type="entry name" value="ZN2_CY6_FUNGAL_1"/>
    <property type="match status" value="1"/>
</dbReference>
<dbReference type="CDD" id="cd12148">
    <property type="entry name" value="fungal_TF_MHR"/>
    <property type="match status" value="1"/>
</dbReference>
<dbReference type="STRING" id="796604.A0A2X0MTG5"/>
<evidence type="ECO:0000256" key="5">
    <source>
        <dbReference type="ARBA" id="ARBA00023242"/>
    </source>
</evidence>
<feature type="domain" description="Zn(2)-C6 fungal-type" evidence="7">
    <location>
        <begin position="78"/>
        <end position="108"/>
    </location>
</feature>
<feature type="region of interest" description="Disordered" evidence="6">
    <location>
        <begin position="1"/>
        <end position="77"/>
    </location>
</feature>
<organism evidence="8 9">
    <name type="scientific">Microbotryum silenes-dioicae</name>
    <dbReference type="NCBI Taxonomy" id="796604"/>
    <lineage>
        <taxon>Eukaryota</taxon>
        <taxon>Fungi</taxon>
        <taxon>Dikarya</taxon>
        <taxon>Basidiomycota</taxon>
        <taxon>Pucciniomycotina</taxon>
        <taxon>Microbotryomycetes</taxon>
        <taxon>Microbotryales</taxon>
        <taxon>Microbotryaceae</taxon>
        <taxon>Microbotryum</taxon>
    </lineage>
</organism>
<evidence type="ECO:0000256" key="2">
    <source>
        <dbReference type="ARBA" id="ARBA00022723"/>
    </source>
</evidence>
<dbReference type="PROSITE" id="PS50048">
    <property type="entry name" value="ZN2_CY6_FUNGAL_2"/>
    <property type="match status" value="1"/>
</dbReference>
<evidence type="ECO:0000256" key="3">
    <source>
        <dbReference type="ARBA" id="ARBA00023015"/>
    </source>
</evidence>